<comment type="caution">
    <text evidence="1">The sequence shown here is derived from an EMBL/GenBank/DDBJ whole genome shotgun (WGS) entry which is preliminary data.</text>
</comment>
<sequence length="149" mass="17166">MYNLLDRRRDMNIWLRGITRPSGPDEASRRSAASGLCERRLMALWIHVYVSDAIRLGGERVAGIFHIRERDSTWRQDQVVVLPLSPHFPFHQPILPLHQIFFSYPRRWQLTGDFSGVASANGGSDQLLSYCLHTRLPLENAVKSQEQLQ</sequence>
<dbReference type="Proteomes" id="UP000299102">
    <property type="component" value="Unassembled WGS sequence"/>
</dbReference>
<gene>
    <name evidence="1" type="ORF">EVAR_37393_1</name>
</gene>
<evidence type="ECO:0000313" key="1">
    <source>
        <dbReference type="EMBL" id="GBP49611.1"/>
    </source>
</evidence>
<organism evidence="1 2">
    <name type="scientific">Eumeta variegata</name>
    <name type="common">Bagworm moth</name>
    <name type="synonym">Eumeta japonica</name>
    <dbReference type="NCBI Taxonomy" id="151549"/>
    <lineage>
        <taxon>Eukaryota</taxon>
        <taxon>Metazoa</taxon>
        <taxon>Ecdysozoa</taxon>
        <taxon>Arthropoda</taxon>
        <taxon>Hexapoda</taxon>
        <taxon>Insecta</taxon>
        <taxon>Pterygota</taxon>
        <taxon>Neoptera</taxon>
        <taxon>Endopterygota</taxon>
        <taxon>Lepidoptera</taxon>
        <taxon>Glossata</taxon>
        <taxon>Ditrysia</taxon>
        <taxon>Tineoidea</taxon>
        <taxon>Psychidae</taxon>
        <taxon>Oiketicinae</taxon>
        <taxon>Eumeta</taxon>
    </lineage>
</organism>
<proteinExistence type="predicted"/>
<dbReference type="EMBL" id="BGZK01000549">
    <property type="protein sequence ID" value="GBP49611.1"/>
    <property type="molecule type" value="Genomic_DNA"/>
</dbReference>
<name>A0A4C1WEQ5_EUMVA</name>
<keyword evidence="2" id="KW-1185">Reference proteome</keyword>
<protein>
    <submittedName>
        <fullName evidence="1">Uncharacterized protein</fullName>
    </submittedName>
</protein>
<accession>A0A4C1WEQ5</accession>
<evidence type="ECO:0000313" key="2">
    <source>
        <dbReference type="Proteomes" id="UP000299102"/>
    </source>
</evidence>
<reference evidence="1 2" key="1">
    <citation type="journal article" date="2019" name="Commun. Biol.">
        <title>The bagworm genome reveals a unique fibroin gene that provides high tensile strength.</title>
        <authorList>
            <person name="Kono N."/>
            <person name="Nakamura H."/>
            <person name="Ohtoshi R."/>
            <person name="Tomita M."/>
            <person name="Numata K."/>
            <person name="Arakawa K."/>
        </authorList>
    </citation>
    <scope>NUCLEOTIDE SEQUENCE [LARGE SCALE GENOMIC DNA]</scope>
</reference>
<dbReference type="AlphaFoldDB" id="A0A4C1WEQ5"/>